<dbReference type="Gene3D" id="3.40.1080.10">
    <property type="entry name" value="Glutaconate Coenzyme A-transferase"/>
    <property type="match status" value="1"/>
</dbReference>
<evidence type="ECO:0000313" key="3">
    <source>
        <dbReference type="Proteomes" id="UP000537260"/>
    </source>
</evidence>
<dbReference type="AlphaFoldDB" id="A0A7Z0J705"/>
<accession>A0A7Z0J705</accession>
<dbReference type="SMART" id="SM00882">
    <property type="entry name" value="CoA_trans"/>
    <property type="match status" value="1"/>
</dbReference>
<proteinExistence type="predicted"/>
<gene>
    <name evidence="2" type="ORF">HNR05_002259</name>
</gene>
<reference evidence="2 3" key="1">
    <citation type="submission" date="2020-07" db="EMBL/GenBank/DDBJ databases">
        <title>Sequencing the genomes of 1000 actinobacteria strains.</title>
        <authorList>
            <person name="Klenk H.-P."/>
        </authorList>
    </citation>
    <scope>NUCLEOTIDE SEQUENCE [LARGE SCALE GENOMIC DNA]</scope>
    <source>
        <strain evidence="2 3">LI1</strain>
    </source>
</reference>
<name>A0A7Z0J705_9MICO</name>
<dbReference type="Proteomes" id="UP000537260">
    <property type="component" value="Unassembled WGS sequence"/>
</dbReference>
<dbReference type="PANTHER" id="PTHR13707:SF60">
    <property type="entry name" value="ACETATE COA-TRANSFERASE SUBUNIT ALPHA"/>
    <property type="match status" value="1"/>
</dbReference>
<dbReference type="RefSeq" id="WP_179579073.1">
    <property type="nucleotide sequence ID" value="NZ_JACCFM010000001.1"/>
</dbReference>
<dbReference type="GO" id="GO:0018730">
    <property type="term" value="F:glutaconate CoA-transferase activity"/>
    <property type="evidence" value="ECO:0007669"/>
    <property type="project" value="UniProtKB-EC"/>
</dbReference>
<dbReference type="SUPFAM" id="SSF100950">
    <property type="entry name" value="NagB/RpiA/CoA transferase-like"/>
    <property type="match status" value="1"/>
</dbReference>
<evidence type="ECO:0000313" key="2">
    <source>
        <dbReference type="EMBL" id="NYJ20468.1"/>
    </source>
</evidence>
<dbReference type="EC" id="2.8.3.12" evidence="2"/>
<dbReference type="PANTHER" id="PTHR13707">
    <property type="entry name" value="KETOACID-COENZYME A TRANSFERASE"/>
    <property type="match status" value="1"/>
</dbReference>
<dbReference type="InterPro" id="IPR037171">
    <property type="entry name" value="NagB/RpiA_transferase-like"/>
</dbReference>
<protein>
    <submittedName>
        <fullName evidence="2">Glutaconate CoA-transferase subunit A</fullName>
        <ecNumber evidence="2">2.8.3.12</ecNumber>
    </submittedName>
</protein>
<dbReference type="Gene3D" id="3.30.30.40">
    <property type="match status" value="1"/>
</dbReference>
<dbReference type="Pfam" id="PF01144">
    <property type="entry name" value="CoA_trans"/>
    <property type="match status" value="1"/>
</dbReference>
<evidence type="ECO:0000256" key="1">
    <source>
        <dbReference type="ARBA" id="ARBA00022679"/>
    </source>
</evidence>
<dbReference type="InterPro" id="IPR004165">
    <property type="entry name" value="CoA_trans_fam_I"/>
</dbReference>
<dbReference type="EMBL" id="JACCFM010000001">
    <property type="protein sequence ID" value="NYJ20468.1"/>
    <property type="molecule type" value="Genomic_DNA"/>
</dbReference>
<organism evidence="2 3">
    <name type="scientific">Glaciibacter psychrotolerans</name>
    <dbReference type="NCBI Taxonomy" id="670054"/>
    <lineage>
        <taxon>Bacteria</taxon>
        <taxon>Bacillati</taxon>
        <taxon>Actinomycetota</taxon>
        <taxon>Actinomycetes</taxon>
        <taxon>Micrococcales</taxon>
        <taxon>Microbacteriaceae</taxon>
        <taxon>Glaciibacter</taxon>
    </lineage>
</organism>
<keyword evidence="3" id="KW-1185">Reference proteome</keyword>
<keyword evidence="1 2" id="KW-0808">Transferase</keyword>
<comment type="caution">
    <text evidence="2">The sequence shown here is derived from an EMBL/GenBank/DDBJ whole genome shotgun (WGS) entry which is preliminary data.</text>
</comment>
<sequence length="289" mass="31117">MPDKLTSLDEAVASIESGMTIGIGGWGSRRKPMALIRALLRSDVTDLTVVAFGGPDVGLLAQAGKIKKLIYGFVTLDSIPLDPLFTAARERGGELEIEEHDEGMFVAGLRAAGARLDFLPVRAGLGSDVLPASPRIKTIASPYSDDVYVAVPALSLDVALVHVNRADSGGNGQFLGPDPYFDDLLTMAAKRSILSAEKVVPTEDLLSEGSFHTLLVNRMYVDQVVEAPNGAHFTSCEPDYPRDEAFQRHYVAAAKEPEAWAKFTADFLNTDEAGYHAAVARFHAEQDKS</sequence>